<dbReference type="PANTHER" id="PTHR43214">
    <property type="entry name" value="TWO-COMPONENT RESPONSE REGULATOR"/>
    <property type="match status" value="1"/>
</dbReference>
<dbReference type="PROSITE" id="PS50043">
    <property type="entry name" value="HTH_LUXR_2"/>
    <property type="match status" value="1"/>
</dbReference>
<dbReference type="CDD" id="cd17535">
    <property type="entry name" value="REC_NarL-like"/>
    <property type="match status" value="1"/>
</dbReference>
<dbReference type="SMART" id="SM00421">
    <property type="entry name" value="HTH_LUXR"/>
    <property type="match status" value="1"/>
</dbReference>
<dbReference type="SUPFAM" id="SSF46894">
    <property type="entry name" value="C-terminal effector domain of the bipartite response regulators"/>
    <property type="match status" value="1"/>
</dbReference>
<accession>A0A7X5VD86</accession>
<dbReference type="Pfam" id="PF00196">
    <property type="entry name" value="GerE"/>
    <property type="match status" value="1"/>
</dbReference>
<dbReference type="Proteomes" id="UP000555407">
    <property type="component" value="Unassembled WGS sequence"/>
</dbReference>
<evidence type="ECO:0000256" key="4">
    <source>
        <dbReference type="ARBA" id="ARBA00023163"/>
    </source>
</evidence>
<evidence type="ECO:0000259" key="6">
    <source>
        <dbReference type="PROSITE" id="PS50043"/>
    </source>
</evidence>
<dbReference type="EMBL" id="JAASRO010000001">
    <property type="protein sequence ID" value="NIK59100.1"/>
    <property type="molecule type" value="Genomic_DNA"/>
</dbReference>
<feature type="modified residue" description="4-aspartylphosphate" evidence="5">
    <location>
        <position position="57"/>
    </location>
</feature>
<evidence type="ECO:0000256" key="5">
    <source>
        <dbReference type="PROSITE-ProRule" id="PRU00169"/>
    </source>
</evidence>
<keyword evidence="2" id="KW-0805">Transcription regulation</keyword>
<dbReference type="GO" id="GO:0003677">
    <property type="term" value="F:DNA binding"/>
    <property type="evidence" value="ECO:0007669"/>
    <property type="project" value="UniProtKB-KW"/>
</dbReference>
<proteinExistence type="predicted"/>
<feature type="domain" description="Response regulatory" evidence="7">
    <location>
        <begin position="6"/>
        <end position="122"/>
    </location>
</feature>
<dbReference type="PROSITE" id="PS50110">
    <property type="entry name" value="RESPONSE_REGULATORY"/>
    <property type="match status" value="1"/>
</dbReference>
<evidence type="ECO:0000256" key="2">
    <source>
        <dbReference type="ARBA" id="ARBA00023015"/>
    </source>
</evidence>
<sequence>MSNRIRVVVADGHTLTRFGLLELVSGQADMVVVRETGLAAELVAAVAELHADVVVLDTALPDADGMSIARVLRDRHPELGIVLLTSDGADDVLFRALESGLSAFVPKVAPAADVLVAIRHAAVAAGSFIASGLGPAVARRQARLGAHDAATAADAPLSPREAAVLELLGRGMSVVAIAAALYVSPSTAKTYVSRVYEKLGAANRTQALMVGLRRGLIGQAATGT</sequence>
<dbReference type="GO" id="GO:0006355">
    <property type="term" value="P:regulation of DNA-templated transcription"/>
    <property type="evidence" value="ECO:0007669"/>
    <property type="project" value="InterPro"/>
</dbReference>
<gene>
    <name evidence="8" type="ORF">BJY22_004817</name>
</gene>
<evidence type="ECO:0000256" key="3">
    <source>
        <dbReference type="ARBA" id="ARBA00023125"/>
    </source>
</evidence>
<dbReference type="AlphaFoldDB" id="A0A7X5VD86"/>
<dbReference type="SUPFAM" id="SSF52172">
    <property type="entry name" value="CheY-like"/>
    <property type="match status" value="1"/>
</dbReference>
<keyword evidence="3 8" id="KW-0238">DNA-binding</keyword>
<dbReference type="PANTHER" id="PTHR43214:SF24">
    <property type="entry name" value="TRANSCRIPTIONAL REGULATORY PROTEIN NARL-RELATED"/>
    <property type="match status" value="1"/>
</dbReference>
<dbReference type="InterPro" id="IPR001789">
    <property type="entry name" value="Sig_transdc_resp-reg_receiver"/>
</dbReference>
<dbReference type="InterPro" id="IPR016032">
    <property type="entry name" value="Sig_transdc_resp-reg_C-effctor"/>
</dbReference>
<keyword evidence="9" id="KW-1185">Reference proteome</keyword>
<dbReference type="InterPro" id="IPR058245">
    <property type="entry name" value="NreC/VraR/RcsB-like_REC"/>
</dbReference>
<dbReference type="PRINTS" id="PR00038">
    <property type="entry name" value="HTHLUXR"/>
</dbReference>
<organism evidence="8 9">
    <name type="scientific">Kribbella shirazensis</name>
    <dbReference type="NCBI Taxonomy" id="1105143"/>
    <lineage>
        <taxon>Bacteria</taxon>
        <taxon>Bacillati</taxon>
        <taxon>Actinomycetota</taxon>
        <taxon>Actinomycetes</taxon>
        <taxon>Propionibacteriales</taxon>
        <taxon>Kribbellaceae</taxon>
        <taxon>Kribbella</taxon>
    </lineage>
</organism>
<evidence type="ECO:0000259" key="7">
    <source>
        <dbReference type="PROSITE" id="PS50110"/>
    </source>
</evidence>
<dbReference type="Gene3D" id="3.40.50.2300">
    <property type="match status" value="1"/>
</dbReference>
<dbReference type="InterPro" id="IPR039420">
    <property type="entry name" value="WalR-like"/>
</dbReference>
<feature type="domain" description="HTH luxR-type" evidence="6">
    <location>
        <begin position="150"/>
        <end position="215"/>
    </location>
</feature>
<dbReference type="CDD" id="cd06170">
    <property type="entry name" value="LuxR_C_like"/>
    <property type="match status" value="1"/>
</dbReference>
<protein>
    <submittedName>
        <fullName evidence="8">DNA-binding NarL/FixJ family response regulator</fullName>
    </submittedName>
</protein>
<dbReference type="InterPro" id="IPR011006">
    <property type="entry name" value="CheY-like_superfamily"/>
</dbReference>
<keyword evidence="4" id="KW-0804">Transcription</keyword>
<dbReference type="InterPro" id="IPR000792">
    <property type="entry name" value="Tscrpt_reg_LuxR_C"/>
</dbReference>
<reference evidence="8 9" key="1">
    <citation type="submission" date="2020-03" db="EMBL/GenBank/DDBJ databases">
        <title>Sequencing the genomes of 1000 actinobacteria strains.</title>
        <authorList>
            <person name="Klenk H.-P."/>
        </authorList>
    </citation>
    <scope>NUCLEOTIDE SEQUENCE [LARGE SCALE GENOMIC DNA]</scope>
    <source>
        <strain evidence="8 9">DSM 45490</strain>
    </source>
</reference>
<evidence type="ECO:0000313" key="8">
    <source>
        <dbReference type="EMBL" id="NIK59100.1"/>
    </source>
</evidence>
<keyword evidence="1 5" id="KW-0597">Phosphoprotein</keyword>
<dbReference type="Pfam" id="PF00072">
    <property type="entry name" value="Response_reg"/>
    <property type="match status" value="1"/>
</dbReference>
<dbReference type="SMART" id="SM00448">
    <property type="entry name" value="REC"/>
    <property type="match status" value="1"/>
</dbReference>
<dbReference type="GO" id="GO:0000160">
    <property type="term" value="P:phosphorelay signal transduction system"/>
    <property type="evidence" value="ECO:0007669"/>
    <property type="project" value="InterPro"/>
</dbReference>
<evidence type="ECO:0000256" key="1">
    <source>
        <dbReference type="ARBA" id="ARBA00022553"/>
    </source>
</evidence>
<dbReference type="RefSeq" id="WP_167210368.1">
    <property type="nucleotide sequence ID" value="NZ_JAASRO010000001.1"/>
</dbReference>
<name>A0A7X5VD86_9ACTN</name>
<evidence type="ECO:0000313" key="9">
    <source>
        <dbReference type="Proteomes" id="UP000555407"/>
    </source>
</evidence>
<comment type="caution">
    <text evidence="8">The sequence shown here is derived from an EMBL/GenBank/DDBJ whole genome shotgun (WGS) entry which is preliminary data.</text>
</comment>